<dbReference type="EMBL" id="BJYD01000004">
    <property type="protein sequence ID" value="GEN52422.1"/>
    <property type="molecule type" value="Genomic_DNA"/>
</dbReference>
<dbReference type="InterPro" id="IPR011089">
    <property type="entry name" value="GmrSD_C"/>
</dbReference>
<evidence type="ECO:0000313" key="2">
    <source>
        <dbReference type="EMBL" id="GEN52422.1"/>
    </source>
</evidence>
<dbReference type="PANTHER" id="PTHR35149:SF1">
    <property type="entry name" value="DUF5655 DOMAIN-CONTAINING PROTEIN"/>
    <property type="match status" value="1"/>
</dbReference>
<dbReference type="Proteomes" id="UP000321886">
    <property type="component" value="Unassembled WGS sequence"/>
</dbReference>
<proteinExistence type="predicted"/>
<accession>A0A511WT18</accession>
<dbReference type="RefSeq" id="WP_146813160.1">
    <property type="nucleotide sequence ID" value="NZ_BJYD01000004.1"/>
</dbReference>
<protein>
    <recommendedName>
        <fullName evidence="1">GmrSD restriction endonucleases C-terminal domain-containing protein</fullName>
    </recommendedName>
</protein>
<feature type="domain" description="GmrSD restriction endonucleases C-terminal" evidence="1">
    <location>
        <begin position="109"/>
        <end position="235"/>
    </location>
</feature>
<keyword evidence="3" id="KW-1185">Reference proteome</keyword>
<dbReference type="PANTHER" id="PTHR35149">
    <property type="entry name" value="SLL5132 PROTEIN"/>
    <property type="match status" value="1"/>
</dbReference>
<sequence length="245" mass="29005">MFKKLDITHHIPLLLTGAIRYGEGDHDSFERLLDSLISFCFRYFTIGNRTVADLEKQIGLMSKYLRNPLPLEDISENDEEVKTIQNLQDVIDYMCRLTPDLTFVNNFELFSTRNNTLGFYILNELEKQKRSGVRPLNHGPNQHIEHIMPKRPSKAQNRMNEWSSVRNSEDYNEFKYRVGNLLIIERELNQRAKNYDFSTKKEVYEESGLYYPSEIINLDEWDFQSIEKRQKQMAQDALQVCNYSE</sequence>
<dbReference type="OrthoDB" id="9798761at2"/>
<dbReference type="AlphaFoldDB" id="A0A511WT18"/>
<dbReference type="Pfam" id="PF07510">
    <property type="entry name" value="GmrSD_C"/>
    <property type="match status" value="1"/>
</dbReference>
<name>A0A511WT18_9BACI</name>
<gene>
    <name evidence="2" type="ORF">HFA01_06840</name>
</gene>
<evidence type="ECO:0000313" key="3">
    <source>
        <dbReference type="Proteomes" id="UP000321886"/>
    </source>
</evidence>
<reference evidence="2 3" key="1">
    <citation type="submission" date="2019-07" db="EMBL/GenBank/DDBJ databases">
        <title>Whole genome shotgun sequence of Halobacillus faecis NBRC 103569.</title>
        <authorList>
            <person name="Hosoyama A."/>
            <person name="Uohara A."/>
            <person name="Ohji S."/>
            <person name="Ichikawa N."/>
        </authorList>
    </citation>
    <scope>NUCLEOTIDE SEQUENCE [LARGE SCALE GENOMIC DNA]</scope>
    <source>
        <strain evidence="2 3">NBRC 103569</strain>
    </source>
</reference>
<comment type="caution">
    <text evidence="2">The sequence shown here is derived from an EMBL/GenBank/DDBJ whole genome shotgun (WGS) entry which is preliminary data.</text>
</comment>
<evidence type="ECO:0000259" key="1">
    <source>
        <dbReference type="Pfam" id="PF07510"/>
    </source>
</evidence>
<organism evidence="2 3">
    <name type="scientific">Halobacillus faecis</name>
    <dbReference type="NCBI Taxonomy" id="360184"/>
    <lineage>
        <taxon>Bacteria</taxon>
        <taxon>Bacillati</taxon>
        <taxon>Bacillota</taxon>
        <taxon>Bacilli</taxon>
        <taxon>Bacillales</taxon>
        <taxon>Bacillaceae</taxon>
        <taxon>Halobacillus</taxon>
    </lineage>
</organism>